<dbReference type="RefSeq" id="WP_124873977.1">
    <property type="nucleotide sequence ID" value="NZ_RQJO01000008.1"/>
</dbReference>
<name>A0A3P1BSK6_9BACT</name>
<dbReference type="EMBL" id="RQJO01000008">
    <property type="protein sequence ID" value="RRB03846.1"/>
    <property type="molecule type" value="Genomic_DNA"/>
</dbReference>
<evidence type="ECO:0000313" key="2">
    <source>
        <dbReference type="EMBL" id="RRB03846.1"/>
    </source>
</evidence>
<protein>
    <submittedName>
        <fullName evidence="2">Uncharacterized protein</fullName>
    </submittedName>
</protein>
<dbReference type="Proteomes" id="UP000271925">
    <property type="component" value="Unassembled WGS sequence"/>
</dbReference>
<sequence>MIIKLNPEINKSNTTRREHSLHESKSEAFNKKCRESETYEQQQQQETGADGRFLKRTTEPAVCRENLGEQVEFFMASIPKRKQNLILLIPET</sequence>
<reference evidence="2 3" key="1">
    <citation type="submission" date="2018-11" db="EMBL/GenBank/DDBJ databases">
        <authorList>
            <person name="Zhou Z."/>
            <person name="Wang G."/>
        </authorList>
    </citation>
    <scope>NUCLEOTIDE SEQUENCE [LARGE SCALE GENOMIC DNA]</scope>
    <source>
        <strain evidence="2 3">KCTC52004</strain>
    </source>
</reference>
<accession>A0A3P1BSK6</accession>
<comment type="caution">
    <text evidence="2">The sequence shown here is derived from an EMBL/GenBank/DDBJ whole genome shotgun (WGS) entry which is preliminary data.</text>
</comment>
<evidence type="ECO:0000313" key="3">
    <source>
        <dbReference type="Proteomes" id="UP000271925"/>
    </source>
</evidence>
<evidence type="ECO:0000256" key="1">
    <source>
        <dbReference type="SAM" id="MobiDB-lite"/>
    </source>
</evidence>
<proteinExistence type="predicted"/>
<keyword evidence="3" id="KW-1185">Reference proteome</keyword>
<feature type="region of interest" description="Disordered" evidence="1">
    <location>
        <begin position="1"/>
        <end position="52"/>
    </location>
</feature>
<feature type="compositionally biased region" description="Basic and acidic residues" evidence="1">
    <location>
        <begin position="15"/>
        <end position="37"/>
    </location>
</feature>
<gene>
    <name evidence="2" type="ORF">EHT25_09920</name>
</gene>
<dbReference type="AlphaFoldDB" id="A0A3P1BSK6"/>
<organism evidence="2 3">
    <name type="scientific">Larkinella rosea</name>
    <dbReference type="NCBI Taxonomy" id="2025312"/>
    <lineage>
        <taxon>Bacteria</taxon>
        <taxon>Pseudomonadati</taxon>
        <taxon>Bacteroidota</taxon>
        <taxon>Cytophagia</taxon>
        <taxon>Cytophagales</taxon>
        <taxon>Spirosomataceae</taxon>
        <taxon>Larkinella</taxon>
    </lineage>
</organism>